<comment type="caution">
    <text evidence="3">The sequence shown here is derived from an EMBL/GenBank/DDBJ whole genome shotgun (WGS) entry which is preliminary data.</text>
</comment>
<keyword evidence="4" id="KW-1185">Reference proteome</keyword>
<dbReference type="Gene3D" id="3.90.25.10">
    <property type="entry name" value="UDP-galactose 4-epimerase, domain 1"/>
    <property type="match status" value="1"/>
</dbReference>
<protein>
    <submittedName>
        <fullName evidence="3">Uncharacterized protein YbjT (DUF2867 family)</fullName>
    </submittedName>
</protein>
<feature type="domain" description="NAD(P)-binding" evidence="2">
    <location>
        <begin position="7"/>
        <end position="171"/>
    </location>
</feature>
<organism evidence="3 4">
    <name type="scientific">Streptosporangium lutulentum</name>
    <dbReference type="NCBI Taxonomy" id="1461250"/>
    <lineage>
        <taxon>Bacteria</taxon>
        <taxon>Bacillati</taxon>
        <taxon>Actinomycetota</taxon>
        <taxon>Actinomycetes</taxon>
        <taxon>Streptosporangiales</taxon>
        <taxon>Streptosporangiaceae</taxon>
        <taxon>Streptosporangium</taxon>
    </lineage>
</organism>
<dbReference type="InterPro" id="IPR036291">
    <property type="entry name" value="NAD(P)-bd_dom_sf"/>
</dbReference>
<name>A0ABT9QC01_9ACTN</name>
<dbReference type="Pfam" id="PF13460">
    <property type="entry name" value="NAD_binding_10"/>
    <property type="match status" value="1"/>
</dbReference>
<gene>
    <name evidence="3" type="ORF">J2853_003102</name>
</gene>
<dbReference type="InterPro" id="IPR051604">
    <property type="entry name" value="Ergot_Alk_Oxidoreductase"/>
</dbReference>
<sequence>MTIPVTGATGNVGRNVVDRLVRTGATVRALTRDPAAARLPTGVEVARGDLADPATLGDALRGVERMFPFPVPETARHVARQAREAGVSHVVVLSSAAVTAGYDTSFHLPVEQAVEQAGLSWTHVRPGEFALNKLFLWGPSIRFEGVVRDPFPDAVEIPTHEADIADVAAVALLDDGHAGKAYIFAGPGPVTHREQVEAIDRLRKCSNHLPPVDGLITTIPPVTTGGSGCRSITTAWRAGSPKGEKGSAMVRKNQSPHRWPPVLLRGSPPARCCDLLPEF</sequence>
<evidence type="ECO:0000313" key="3">
    <source>
        <dbReference type="EMBL" id="MDP9843891.1"/>
    </source>
</evidence>
<evidence type="ECO:0000259" key="2">
    <source>
        <dbReference type="Pfam" id="PF13460"/>
    </source>
</evidence>
<evidence type="ECO:0000256" key="1">
    <source>
        <dbReference type="SAM" id="MobiDB-lite"/>
    </source>
</evidence>
<dbReference type="PANTHER" id="PTHR43162">
    <property type="match status" value="1"/>
</dbReference>
<dbReference type="RefSeq" id="WP_307558343.1">
    <property type="nucleotide sequence ID" value="NZ_JAUSQU010000001.1"/>
</dbReference>
<dbReference type="EMBL" id="JAUSQU010000001">
    <property type="protein sequence ID" value="MDP9843891.1"/>
    <property type="molecule type" value="Genomic_DNA"/>
</dbReference>
<dbReference type="Proteomes" id="UP001225356">
    <property type="component" value="Unassembled WGS sequence"/>
</dbReference>
<dbReference type="Gene3D" id="3.40.50.720">
    <property type="entry name" value="NAD(P)-binding Rossmann-like Domain"/>
    <property type="match status" value="1"/>
</dbReference>
<dbReference type="InterPro" id="IPR016040">
    <property type="entry name" value="NAD(P)-bd_dom"/>
</dbReference>
<reference evidence="3 4" key="1">
    <citation type="submission" date="2023-07" db="EMBL/GenBank/DDBJ databases">
        <title>Sequencing the genomes of 1000 actinobacteria strains.</title>
        <authorList>
            <person name="Klenk H.-P."/>
        </authorList>
    </citation>
    <scope>NUCLEOTIDE SEQUENCE [LARGE SCALE GENOMIC DNA]</scope>
    <source>
        <strain evidence="3 4">DSM 46740</strain>
    </source>
</reference>
<accession>A0ABT9QC01</accession>
<evidence type="ECO:0000313" key="4">
    <source>
        <dbReference type="Proteomes" id="UP001225356"/>
    </source>
</evidence>
<feature type="region of interest" description="Disordered" evidence="1">
    <location>
        <begin position="237"/>
        <end position="256"/>
    </location>
</feature>
<proteinExistence type="predicted"/>
<dbReference type="SUPFAM" id="SSF51735">
    <property type="entry name" value="NAD(P)-binding Rossmann-fold domains"/>
    <property type="match status" value="1"/>
</dbReference>
<dbReference type="PANTHER" id="PTHR43162:SF1">
    <property type="entry name" value="PRESTALK A DIFFERENTIATION PROTEIN A"/>
    <property type="match status" value="1"/>
</dbReference>